<reference evidence="2" key="1">
    <citation type="journal article" date="2017" name="Nature">
        <title>The sunflower genome provides insights into oil metabolism, flowering and Asterid evolution.</title>
        <authorList>
            <person name="Badouin H."/>
            <person name="Gouzy J."/>
            <person name="Grassa C.J."/>
            <person name="Murat F."/>
            <person name="Staton S.E."/>
            <person name="Cottret L."/>
            <person name="Lelandais-Briere C."/>
            <person name="Owens G.L."/>
            <person name="Carrere S."/>
            <person name="Mayjonade B."/>
            <person name="Legrand L."/>
            <person name="Gill N."/>
            <person name="Kane N.C."/>
            <person name="Bowers J.E."/>
            <person name="Hubner S."/>
            <person name="Bellec A."/>
            <person name="Berard A."/>
            <person name="Berges H."/>
            <person name="Blanchet N."/>
            <person name="Boniface M.C."/>
            <person name="Brunel D."/>
            <person name="Catrice O."/>
            <person name="Chaidir N."/>
            <person name="Claudel C."/>
            <person name="Donnadieu C."/>
            <person name="Faraut T."/>
            <person name="Fievet G."/>
            <person name="Helmstetter N."/>
            <person name="King M."/>
            <person name="Knapp S.J."/>
            <person name="Lai Z."/>
            <person name="Le Paslier M.C."/>
            <person name="Lippi Y."/>
            <person name="Lorenzon L."/>
            <person name="Mandel J.R."/>
            <person name="Marage G."/>
            <person name="Marchand G."/>
            <person name="Marquand E."/>
            <person name="Bret-Mestries E."/>
            <person name="Morien E."/>
            <person name="Nambeesan S."/>
            <person name="Nguyen T."/>
            <person name="Pegot-Espagnet P."/>
            <person name="Pouilly N."/>
            <person name="Raftis F."/>
            <person name="Sallet E."/>
            <person name="Schiex T."/>
            <person name="Thomas J."/>
            <person name="Vandecasteele C."/>
            <person name="Vares D."/>
            <person name="Vear F."/>
            <person name="Vautrin S."/>
            <person name="Crespi M."/>
            <person name="Mangin B."/>
            <person name="Burke J.M."/>
            <person name="Salse J."/>
            <person name="Munos S."/>
            <person name="Vincourt P."/>
            <person name="Rieseberg L.H."/>
            <person name="Langlade N.B."/>
        </authorList>
    </citation>
    <scope>NUCLEOTIDE SEQUENCE [LARGE SCALE GENOMIC DNA]</scope>
    <source>
        <strain evidence="2">cv. SF193</strain>
    </source>
</reference>
<gene>
    <name evidence="1" type="ORF">HannXRQ_Chr04g0101421</name>
</gene>
<dbReference type="EMBL" id="CM007893">
    <property type="protein sequence ID" value="OTG27564.1"/>
    <property type="molecule type" value="Genomic_DNA"/>
</dbReference>
<name>A0A251UWS9_HELAN</name>
<dbReference type="AlphaFoldDB" id="A0A251UWS9"/>
<proteinExistence type="predicted"/>
<protein>
    <submittedName>
        <fullName evidence="1">Uncharacterized protein</fullName>
    </submittedName>
</protein>
<dbReference type="Proteomes" id="UP000215914">
    <property type="component" value="Chromosome 4"/>
</dbReference>
<sequence>MVDTKRIFQINKERASFLFSLKKATYIFPHQWLLPKSPKLIDSSTNLTLSKEKAEHNQNHIWGSTGWEKDSTVGVLVMGSIGC</sequence>
<evidence type="ECO:0000313" key="2">
    <source>
        <dbReference type="Proteomes" id="UP000215914"/>
    </source>
</evidence>
<evidence type="ECO:0000313" key="1">
    <source>
        <dbReference type="EMBL" id="OTG27564.1"/>
    </source>
</evidence>
<accession>A0A251UWS9</accession>
<dbReference type="InParanoid" id="A0A251UWS9"/>
<keyword evidence="2" id="KW-1185">Reference proteome</keyword>
<organism evidence="1 2">
    <name type="scientific">Helianthus annuus</name>
    <name type="common">Common sunflower</name>
    <dbReference type="NCBI Taxonomy" id="4232"/>
    <lineage>
        <taxon>Eukaryota</taxon>
        <taxon>Viridiplantae</taxon>
        <taxon>Streptophyta</taxon>
        <taxon>Embryophyta</taxon>
        <taxon>Tracheophyta</taxon>
        <taxon>Spermatophyta</taxon>
        <taxon>Magnoliopsida</taxon>
        <taxon>eudicotyledons</taxon>
        <taxon>Gunneridae</taxon>
        <taxon>Pentapetalae</taxon>
        <taxon>asterids</taxon>
        <taxon>campanulids</taxon>
        <taxon>Asterales</taxon>
        <taxon>Asteraceae</taxon>
        <taxon>Asteroideae</taxon>
        <taxon>Heliantheae alliance</taxon>
        <taxon>Heliantheae</taxon>
        <taxon>Helianthus</taxon>
    </lineage>
</organism>